<dbReference type="InterPro" id="IPR044275">
    <property type="entry name" value="KRP"/>
</dbReference>
<dbReference type="Pfam" id="PF02234">
    <property type="entry name" value="CDI"/>
    <property type="match status" value="1"/>
</dbReference>
<accession>A0AAF0W339</accession>
<dbReference type="InterPro" id="IPR044898">
    <property type="entry name" value="CDI_dom_sf"/>
</dbReference>
<dbReference type="Pfam" id="PF00640">
    <property type="entry name" value="PID"/>
    <property type="match status" value="1"/>
</dbReference>
<proteinExistence type="inferred from homology"/>
<dbReference type="Proteomes" id="UP000077755">
    <property type="component" value="Chromosome 1"/>
</dbReference>
<reference evidence="8" key="1">
    <citation type="journal article" date="2016" name="Nat. Genet.">
        <title>A high-quality carrot genome assembly provides new insights into carotenoid accumulation and asterid genome evolution.</title>
        <authorList>
            <person name="Iorizzo M."/>
            <person name="Ellison S."/>
            <person name="Senalik D."/>
            <person name="Zeng P."/>
            <person name="Satapoomin P."/>
            <person name="Huang J."/>
            <person name="Bowman M."/>
            <person name="Iovene M."/>
            <person name="Sanseverino W."/>
            <person name="Cavagnaro P."/>
            <person name="Yildiz M."/>
            <person name="Macko-Podgorni A."/>
            <person name="Moranska E."/>
            <person name="Grzebelus E."/>
            <person name="Grzebelus D."/>
            <person name="Ashrafi H."/>
            <person name="Zheng Z."/>
            <person name="Cheng S."/>
            <person name="Spooner D."/>
            <person name="Van Deynze A."/>
            <person name="Simon P."/>
        </authorList>
    </citation>
    <scope>NUCLEOTIDE SEQUENCE</scope>
    <source>
        <tissue evidence="8">Leaf</tissue>
    </source>
</reference>
<keyword evidence="3 5" id="KW-0649">Protein kinase inhibitor</keyword>
<dbReference type="Gene3D" id="4.10.365.10">
    <property type="entry name" value="p27"/>
    <property type="match status" value="1"/>
</dbReference>
<dbReference type="InterPro" id="IPR006020">
    <property type="entry name" value="PTB/PI_dom"/>
</dbReference>
<dbReference type="GO" id="GO:0051726">
    <property type="term" value="P:regulation of cell cycle"/>
    <property type="evidence" value="ECO:0007669"/>
    <property type="project" value="InterPro"/>
</dbReference>
<keyword evidence="4" id="KW-0131">Cell cycle</keyword>
<dbReference type="InterPro" id="IPR003175">
    <property type="entry name" value="CDI_dom"/>
</dbReference>
<dbReference type="AlphaFoldDB" id="A0AAF0W339"/>
<evidence type="ECO:0000313" key="9">
    <source>
        <dbReference type="Proteomes" id="UP000077755"/>
    </source>
</evidence>
<evidence type="ECO:0000256" key="2">
    <source>
        <dbReference type="ARBA" id="ARBA00010274"/>
    </source>
</evidence>
<evidence type="ECO:0000259" key="6">
    <source>
        <dbReference type="Pfam" id="PF00640"/>
    </source>
</evidence>
<dbReference type="PIRSF" id="PIRSF017811">
    <property type="entry name" value="CDK_inhib_pln"/>
    <property type="match status" value="1"/>
</dbReference>
<keyword evidence="9" id="KW-1185">Reference proteome</keyword>
<evidence type="ECO:0000256" key="4">
    <source>
        <dbReference type="ARBA" id="ARBA00023306"/>
    </source>
</evidence>
<feature type="domain" description="PID" evidence="6">
    <location>
        <begin position="67"/>
        <end position="126"/>
    </location>
</feature>
<gene>
    <name evidence="8" type="ORF">DCAR_0101519</name>
</gene>
<evidence type="ECO:0000256" key="3">
    <source>
        <dbReference type="ARBA" id="ARBA00023013"/>
    </source>
</evidence>
<comment type="subcellular location">
    <subcellularLocation>
        <location evidence="1">Nucleus</location>
        <location evidence="1">Nucleoplasm</location>
    </subcellularLocation>
</comment>
<feature type="domain" description="Cyclin-dependent kinase inhibitor" evidence="7">
    <location>
        <begin position="142"/>
        <end position="186"/>
    </location>
</feature>
<evidence type="ECO:0000313" key="8">
    <source>
        <dbReference type="EMBL" id="WOG82355.1"/>
    </source>
</evidence>
<dbReference type="PANTHER" id="PTHR46776">
    <property type="entry name" value="CYCLIN-DEPENDENT KINASE INHIBITOR 4-RELATED"/>
    <property type="match status" value="1"/>
</dbReference>
<dbReference type="EMBL" id="CP093343">
    <property type="protein sequence ID" value="WOG82355.1"/>
    <property type="molecule type" value="Genomic_DNA"/>
</dbReference>
<comment type="similarity">
    <text evidence="2 5">Belongs to the CDI family. ICK/KRP subfamily.</text>
</comment>
<evidence type="ECO:0000256" key="5">
    <source>
        <dbReference type="PIRNR" id="PIRNR017811"/>
    </source>
</evidence>
<reference evidence="8" key="2">
    <citation type="submission" date="2022-03" db="EMBL/GenBank/DDBJ databases">
        <title>Draft title - Genomic analysis of global carrot germplasm unveils the trajectory of domestication and the origin of high carotenoid orange carrot.</title>
        <authorList>
            <person name="Iorizzo M."/>
            <person name="Ellison S."/>
            <person name="Senalik D."/>
            <person name="Macko-Podgorni A."/>
            <person name="Grzebelus D."/>
            <person name="Bostan H."/>
            <person name="Rolling W."/>
            <person name="Curaba J."/>
            <person name="Simon P."/>
        </authorList>
    </citation>
    <scope>NUCLEOTIDE SEQUENCE</scope>
    <source>
        <tissue evidence="8">Leaf</tissue>
    </source>
</reference>
<protein>
    <recommendedName>
        <fullName evidence="5">Cyclin-dependent kinase inhibitor</fullName>
    </recommendedName>
</protein>
<evidence type="ECO:0000259" key="7">
    <source>
        <dbReference type="Pfam" id="PF02234"/>
    </source>
</evidence>
<organism evidence="8 9">
    <name type="scientific">Daucus carota subsp. sativus</name>
    <name type="common">Carrot</name>
    <dbReference type="NCBI Taxonomy" id="79200"/>
    <lineage>
        <taxon>Eukaryota</taxon>
        <taxon>Viridiplantae</taxon>
        <taxon>Streptophyta</taxon>
        <taxon>Embryophyta</taxon>
        <taxon>Tracheophyta</taxon>
        <taxon>Spermatophyta</taxon>
        <taxon>Magnoliopsida</taxon>
        <taxon>eudicotyledons</taxon>
        <taxon>Gunneridae</taxon>
        <taxon>Pentapetalae</taxon>
        <taxon>asterids</taxon>
        <taxon>campanulids</taxon>
        <taxon>Apiales</taxon>
        <taxon>Apiaceae</taxon>
        <taxon>Apioideae</taxon>
        <taxon>Scandiceae</taxon>
        <taxon>Daucinae</taxon>
        <taxon>Daucus</taxon>
        <taxon>Daucus sect. Daucus</taxon>
    </lineage>
</organism>
<sequence>MQVAGQVRAIAAEASVTNKRRRLHSAQPNSSTVHHPLPNHCCCSSVSVSPKNSVSPTTPFEFPDQVPQTSLCFNNQSITTISVLSDLKADENSGTDEISKSTSDAFSCFIFTSDEKTEQVMESITKKKRKISQARSTDASKMPSTEEIEDFFSVAEMLQKKRFMEKYNYDIVKDVALEGRYQWVRVKPC</sequence>
<dbReference type="GO" id="GO:0004861">
    <property type="term" value="F:cyclin-dependent protein serine/threonine kinase inhibitor activity"/>
    <property type="evidence" value="ECO:0007669"/>
    <property type="project" value="UniProtKB-UniRule"/>
</dbReference>
<dbReference type="GO" id="GO:0005654">
    <property type="term" value="C:nucleoplasm"/>
    <property type="evidence" value="ECO:0007669"/>
    <property type="project" value="UniProtKB-SubCell"/>
</dbReference>
<evidence type="ECO:0000256" key="1">
    <source>
        <dbReference type="ARBA" id="ARBA00004642"/>
    </source>
</evidence>
<name>A0AAF0W339_DAUCS</name>